<gene>
    <name evidence="1" type="ORF">TELCIR_04949</name>
</gene>
<dbReference type="OrthoDB" id="5873663at2759"/>
<dbReference type="Proteomes" id="UP000230423">
    <property type="component" value="Unassembled WGS sequence"/>
</dbReference>
<evidence type="ECO:0000313" key="1">
    <source>
        <dbReference type="EMBL" id="PIO73084.1"/>
    </source>
</evidence>
<dbReference type="AlphaFoldDB" id="A0A2G9US47"/>
<evidence type="ECO:0000313" key="2">
    <source>
        <dbReference type="Proteomes" id="UP000230423"/>
    </source>
</evidence>
<name>A0A2G9US47_TELCI</name>
<evidence type="ECO:0008006" key="3">
    <source>
        <dbReference type="Google" id="ProtNLM"/>
    </source>
</evidence>
<sequence>MQKRTSSSNHEDKSPAPLEKAQPSFFGWVFRLIKNAHEYCQNHGNFMDDDTRTKILHFHNGLRYALAQGTSPGHEGKTLPPAKNLYKMSWSCALEEKSAEANQKLFSFRQRILG</sequence>
<protein>
    <recommendedName>
        <fullName evidence="3">SCP domain-containing protein</fullName>
    </recommendedName>
</protein>
<accession>A0A2G9US47</accession>
<dbReference type="InterPro" id="IPR035940">
    <property type="entry name" value="CAP_sf"/>
</dbReference>
<keyword evidence="2" id="KW-1185">Reference proteome</keyword>
<dbReference type="Gene3D" id="3.40.33.10">
    <property type="entry name" value="CAP"/>
    <property type="match status" value="1"/>
</dbReference>
<reference evidence="1 2" key="1">
    <citation type="submission" date="2015-09" db="EMBL/GenBank/DDBJ databases">
        <title>Draft genome of the parasitic nematode Teladorsagia circumcincta isolate WARC Sus (inbred).</title>
        <authorList>
            <person name="Mitreva M."/>
        </authorList>
    </citation>
    <scope>NUCLEOTIDE SEQUENCE [LARGE SCALE GENOMIC DNA]</scope>
    <source>
        <strain evidence="1 2">S</strain>
    </source>
</reference>
<proteinExistence type="predicted"/>
<dbReference type="EMBL" id="KZ345523">
    <property type="protein sequence ID" value="PIO73084.1"/>
    <property type="molecule type" value="Genomic_DNA"/>
</dbReference>
<dbReference type="SUPFAM" id="SSF55797">
    <property type="entry name" value="PR-1-like"/>
    <property type="match status" value="1"/>
</dbReference>
<organism evidence="1 2">
    <name type="scientific">Teladorsagia circumcincta</name>
    <name type="common">Brown stomach worm</name>
    <name type="synonym">Ostertagia circumcincta</name>
    <dbReference type="NCBI Taxonomy" id="45464"/>
    <lineage>
        <taxon>Eukaryota</taxon>
        <taxon>Metazoa</taxon>
        <taxon>Ecdysozoa</taxon>
        <taxon>Nematoda</taxon>
        <taxon>Chromadorea</taxon>
        <taxon>Rhabditida</taxon>
        <taxon>Rhabditina</taxon>
        <taxon>Rhabditomorpha</taxon>
        <taxon>Strongyloidea</taxon>
        <taxon>Trichostrongylidae</taxon>
        <taxon>Teladorsagia</taxon>
    </lineage>
</organism>